<evidence type="ECO:0000313" key="2">
    <source>
        <dbReference type="EMBL" id="TID29806.1"/>
    </source>
</evidence>
<reference evidence="2 3" key="1">
    <citation type="journal article" date="2019" name="Front. Genet.">
        <title>Whole-Genome Sequencing of the Opportunistic Yeast Pathogen Candida inconspicua Uncovers Its Hybrid Origin.</title>
        <authorList>
            <person name="Mixao V."/>
            <person name="Hansen A.P."/>
            <person name="Saus E."/>
            <person name="Boekhout T."/>
            <person name="Lass-Florl C."/>
            <person name="Gabaldon T."/>
        </authorList>
    </citation>
    <scope>NUCLEOTIDE SEQUENCE [LARGE SCALE GENOMIC DNA]</scope>
    <source>
        <strain evidence="2 3">CBS 180</strain>
    </source>
</reference>
<proteinExistence type="predicted"/>
<comment type="caution">
    <text evidence="2">The sequence shown here is derived from an EMBL/GenBank/DDBJ whole genome shotgun (WGS) entry which is preliminary data.</text>
</comment>
<dbReference type="AlphaFoldDB" id="A0A4T0X393"/>
<dbReference type="Proteomes" id="UP000307173">
    <property type="component" value="Unassembled WGS sequence"/>
</dbReference>
<name>A0A4T0X393_9ASCO</name>
<keyword evidence="1" id="KW-0472">Membrane</keyword>
<keyword evidence="1" id="KW-0812">Transmembrane</keyword>
<dbReference type="OrthoDB" id="15108at2759"/>
<sequence length="80" mass="9319">MAHGFGRHLLHADKNVEKFAYFRENLINYYKWNLKSASFAVLFLAAIPVGLSYVGYKYQTVNKVAERRTTPIFTEYVPRS</sequence>
<evidence type="ECO:0000256" key="1">
    <source>
        <dbReference type="SAM" id="Phobius"/>
    </source>
</evidence>
<evidence type="ECO:0008006" key="4">
    <source>
        <dbReference type="Google" id="ProtNLM"/>
    </source>
</evidence>
<feature type="transmembrane region" description="Helical" evidence="1">
    <location>
        <begin position="37"/>
        <end position="56"/>
    </location>
</feature>
<protein>
    <recommendedName>
        <fullName evidence="4">NADH-ubiquinone oxidoreductase B15 subunit</fullName>
    </recommendedName>
</protein>
<dbReference type="EMBL" id="SELW01000247">
    <property type="protein sequence ID" value="TID29806.1"/>
    <property type="molecule type" value="Genomic_DNA"/>
</dbReference>
<keyword evidence="1" id="KW-1133">Transmembrane helix</keyword>
<accession>A0A4T0X393</accession>
<organism evidence="2 3">
    <name type="scientific">Pichia inconspicua</name>
    <dbReference type="NCBI Taxonomy" id="52247"/>
    <lineage>
        <taxon>Eukaryota</taxon>
        <taxon>Fungi</taxon>
        <taxon>Dikarya</taxon>
        <taxon>Ascomycota</taxon>
        <taxon>Saccharomycotina</taxon>
        <taxon>Pichiomycetes</taxon>
        <taxon>Pichiales</taxon>
        <taxon>Pichiaceae</taxon>
        <taxon>Pichia</taxon>
    </lineage>
</organism>
<keyword evidence="3" id="KW-1185">Reference proteome</keyword>
<evidence type="ECO:0000313" key="3">
    <source>
        <dbReference type="Proteomes" id="UP000307173"/>
    </source>
</evidence>
<gene>
    <name evidence="2" type="ORF">CANINC_001621</name>
</gene>